<organism evidence="1 2">
    <name type="scientific">Streptomyces justiciae</name>
    <dbReference type="NCBI Taxonomy" id="2780140"/>
    <lineage>
        <taxon>Bacteria</taxon>
        <taxon>Bacillati</taxon>
        <taxon>Actinomycetota</taxon>
        <taxon>Actinomycetes</taxon>
        <taxon>Kitasatosporales</taxon>
        <taxon>Streptomycetaceae</taxon>
        <taxon>Streptomyces</taxon>
    </lineage>
</organism>
<protein>
    <submittedName>
        <fullName evidence="1">Uncharacterized protein</fullName>
    </submittedName>
</protein>
<name>A0ABU3LTH6_9ACTN</name>
<comment type="caution">
    <text evidence="1">The sequence shown here is derived from an EMBL/GenBank/DDBJ whole genome shotgun (WGS) entry which is preliminary data.</text>
</comment>
<evidence type="ECO:0000313" key="1">
    <source>
        <dbReference type="EMBL" id="MDT7842059.1"/>
    </source>
</evidence>
<reference evidence="2" key="1">
    <citation type="submission" date="2023-07" db="EMBL/GenBank/DDBJ databases">
        <title>Draft genome sequence of the endophytic actinobacterium Streptomyces justiciae WPN32, a potential antibiotic producer.</title>
        <authorList>
            <person name="Yasawong M."/>
            <person name="Pana W."/>
            <person name="Ganta P."/>
            <person name="Santapan N."/>
            <person name="Songngamsuk T."/>
            <person name="Phatcharaharikarn M."/>
            <person name="Kerdtoob S."/>
            <person name="Nantapong N."/>
        </authorList>
    </citation>
    <scope>NUCLEOTIDE SEQUENCE [LARGE SCALE GENOMIC DNA]</scope>
    <source>
        <strain evidence="2">WPN32</strain>
    </source>
</reference>
<sequence length="159" mass="17510">MDVLVDFARTGRIGPLECGMPLTEAEELLGPGRPHPAIRLKGPDIDGYPYAWGGLKLTVTRRTVSGLAIELWGSTAQLPALVLPDAESYEATVDREQFVTALDAAGCAHYVNDRLTFGEQSSLLTRPADVCAVFGLPARDQQVPYRDRHYLHVMHRHTD</sequence>
<keyword evidence="2" id="KW-1185">Reference proteome</keyword>
<evidence type="ECO:0000313" key="2">
    <source>
        <dbReference type="Proteomes" id="UP001257948"/>
    </source>
</evidence>
<accession>A0ABU3LTH6</accession>
<dbReference type="EMBL" id="JAVTLL010000009">
    <property type="protein sequence ID" value="MDT7842059.1"/>
    <property type="molecule type" value="Genomic_DNA"/>
</dbReference>
<dbReference type="Proteomes" id="UP001257948">
    <property type="component" value="Unassembled WGS sequence"/>
</dbReference>
<gene>
    <name evidence="1" type="ORF">RQC66_15070</name>
</gene>
<proteinExistence type="predicted"/>